<dbReference type="PIRSF" id="PIRSF019271">
    <property type="entry name" value="Acid_Ptase_C"/>
    <property type="match status" value="1"/>
</dbReference>
<dbReference type="STRING" id="926561.GCA_000379025_01534"/>
<sequence length="284" mass="32919">MKRRFTSKYLILFLVGITIAAFGGCTQQQEEIPKENNQAEYKLKDLNEQLVMGTLWYQTAAEMRALSYQAFNMAKLIFDNDLKNNTSREKRAVIVDVDETVLDNSPYEAYLVGKNISYPKGWDDWINSAQAKALPGAIDFLNYVVDNGGDVFYITNRKSHLEDATVKNLQDLKFPQADSEHVLTRTDTSDKEPRRQVVDQNHRIILLMGDNLNDFKSAFADKRIQERFDVVDQYKGKFGEKFILLPNPMYGEWEGAVYDYNWDRSPEAKSKARKENLKQWKNNE</sequence>
<keyword evidence="4" id="KW-1185">Reference proteome</keyword>
<dbReference type="InterPro" id="IPR023214">
    <property type="entry name" value="HAD_sf"/>
</dbReference>
<dbReference type="InterPro" id="IPR005519">
    <property type="entry name" value="Acid_phosphat_B-like"/>
</dbReference>
<evidence type="ECO:0000256" key="1">
    <source>
        <dbReference type="ARBA" id="ARBA00022729"/>
    </source>
</evidence>
<dbReference type="PROSITE" id="PS51257">
    <property type="entry name" value="PROKAR_LIPOPROTEIN"/>
    <property type="match status" value="1"/>
</dbReference>
<keyword evidence="1 2" id="KW-0732">Signal</keyword>
<name>A0A4R8GYI0_9FIRM</name>
<organism evidence="3 4">
    <name type="scientific">Orenia marismortui</name>
    <dbReference type="NCBI Taxonomy" id="46469"/>
    <lineage>
        <taxon>Bacteria</taxon>
        <taxon>Bacillati</taxon>
        <taxon>Bacillota</taxon>
        <taxon>Clostridia</taxon>
        <taxon>Halanaerobiales</taxon>
        <taxon>Halobacteroidaceae</taxon>
        <taxon>Orenia</taxon>
    </lineage>
</organism>
<reference evidence="3 4" key="1">
    <citation type="submission" date="2019-03" db="EMBL/GenBank/DDBJ databases">
        <title>Subsurface microbial communities from deep shales in Ohio and West Virginia, USA.</title>
        <authorList>
            <person name="Wrighton K."/>
        </authorList>
    </citation>
    <scope>NUCLEOTIDE SEQUENCE [LARGE SCALE GENOMIC DNA]</scope>
    <source>
        <strain evidence="3 4">MSL 6dP</strain>
    </source>
</reference>
<dbReference type="AlphaFoldDB" id="A0A4R8GYI0"/>
<evidence type="ECO:0000256" key="2">
    <source>
        <dbReference type="SAM" id="SignalP"/>
    </source>
</evidence>
<feature type="chain" id="PRO_5039367091" evidence="2">
    <location>
        <begin position="24"/>
        <end position="284"/>
    </location>
</feature>
<dbReference type="NCBIfam" id="TIGR01533">
    <property type="entry name" value="lipo_e_P4"/>
    <property type="match status" value="1"/>
</dbReference>
<dbReference type="CDD" id="cd07534">
    <property type="entry name" value="HAD_CAP"/>
    <property type="match status" value="1"/>
</dbReference>
<dbReference type="Proteomes" id="UP000295832">
    <property type="component" value="Unassembled WGS sequence"/>
</dbReference>
<dbReference type="Gene3D" id="3.40.50.1000">
    <property type="entry name" value="HAD superfamily/HAD-like"/>
    <property type="match status" value="1"/>
</dbReference>
<dbReference type="EMBL" id="SOEG01000013">
    <property type="protein sequence ID" value="TDX51396.1"/>
    <property type="molecule type" value="Genomic_DNA"/>
</dbReference>
<dbReference type="InterPro" id="IPR036412">
    <property type="entry name" value="HAD-like_sf"/>
</dbReference>
<feature type="signal peptide" evidence="2">
    <location>
        <begin position="1"/>
        <end position="23"/>
    </location>
</feature>
<gene>
    <name evidence="3" type="ORF">C7959_11341</name>
</gene>
<protein>
    <submittedName>
        <fullName evidence="3">Acid phosphatase</fullName>
    </submittedName>
</protein>
<dbReference type="RefSeq" id="WP_134116720.1">
    <property type="nucleotide sequence ID" value="NZ_SOEG01000013.1"/>
</dbReference>
<dbReference type="InterPro" id="IPR006423">
    <property type="entry name" value="Lipo_e_P4"/>
</dbReference>
<dbReference type="Pfam" id="PF03767">
    <property type="entry name" value="Acid_phosphat_B"/>
    <property type="match status" value="1"/>
</dbReference>
<dbReference type="SFLD" id="SFLDS00003">
    <property type="entry name" value="Haloacid_Dehalogenase"/>
    <property type="match status" value="1"/>
</dbReference>
<comment type="caution">
    <text evidence="3">The sequence shown here is derived from an EMBL/GenBank/DDBJ whole genome shotgun (WGS) entry which is preliminary data.</text>
</comment>
<evidence type="ECO:0000313" key="4">
    <source>
        <dbReference type="Proteomes" id="UP000295832"/>
    </source>
</evidence>
<dbReference type="SFLD" id="SFLDG01125">
    <property type="entry name" value="C1.1:_Acid_Phosphatase_Like"/>
    <property type="match status" value="1"/>
</dbReference>
<dbReference type="PANTHER" id="PTHR31284">
    <property type="entry name" value="ACID PHOSPHATASE-LIKE PROTEIN"/>
    <property type="match status" value="1"/>
</dbReference>
<dbReference type="SUPFAM" id="SSF56784">
    <property type="entry name" value="HAD-like"/>
    <property type="match status" value="1"/>
</dbReference>
<evidence type="ECO:0000313" key="3">
    <source>
        <dbReference type="EMBL" id="TDX51396.1"/>
    </source>
</evidence>
<accession>A0A4R8GYI0</accession>
<proteinExistence type="predicted"/>
<dbReference type="GO" id="GO:0009279">
    <property type="term" value="C:cell outer membrane"/>
    <property type="evidence" value="ECO:0007669"/>
    <property type="project" value="InterPro"/>
</dbReference>
<dbReference type="PANTHER" id="PTHR31284:SF10">
    <property type="entry name" value="ACID PHOSPHATASE-LIKE PROTEIN"/>
    <property type="match status" value="1"/>
</dbReference>